<reference evidence="2 3" key="1">
    <citation type="submission" date="2019-07" db="EMBL/GenBank/DDBJ databases">
        <title>Thalassofilum flectens gen. nov., sp. nov., a novel moderate thermophilic anaerobe from a shallow sea hot spring in Kunashir Island (Russia), representing a new family in the order Bacteroidales, and proposal of Thalassofilacea fam. nov.</title>
        <authorList>
            <person name="Kochetkova T.V."/>
            <person name="Podosokorskaya O.A."/>
            <person name="Novikov A."/>
            <person name="Elcheninov A.G."/>
            <person name="Toshchakov S.V."/>
            <person name="Kublanov I.V."/>
        </authorList>
    </citation>
    <scope>NUCLEOTIDE SEQUENCE [LARGE SCALE GENOMIC DNA]</scope>
    <source>
        <strain evidence="2 3">38-H</strain>
    </source>
</reference>
<sequence>MKAFSWFKRNKKVTYPVLGAIVGIVAGYLYYFYVGCNSGSCPITSSPWGSMGVGGLMGWLIVYK</sequence>
<keyword evidence="1" id="KW-0472">Membrane</keyword>
<dbReference type="KEGG" id="ttz:FHG85_07735"/>
<feature type="transmembrane region" description="Helical" evidence="1">
    <location>
        <begin position="45"/>
        <end position="63"/>
    </location>
</feature>
<accession>A0A7D4AXH3</accession>
<keyword evidence="1" id="KW-1133">Transmembrane helix</keyword>
<protein>
    <recommendedName>
        <fullName evidence="4">YtxH domain-containing protein</fullName>
    </recommendedName>
</protein>
<dbReference type="Pfam" id="PF19628">
    <property type="entry name" value="DUF6132"/>
    <property type="match status" value="1"/>
</dbReference>
<evidence type="ECO:0000313" key="3">
    <source>
        <dbReference type="Proteomes" id="UP000500961"/>
    </source>
</evidence>
<dbReference type="AlphaFoldDB" id="A0A7D4AXH3"/>
<keyword evidence="1" id="KW-0812">Transmembrane</keyword>
<feature type="transmembrane region" description="Helical" evidence="1">
    <location>
        <begin position="12"/>
        <end position="33"/>
    </location>
</feature>
<dbReference type="InterPro" id="IPR045764">
    <property type="entry name" value="DUF6132"/>
</dbReference>
<proteinExistence type="predicted"/>
<dbReference type="EMBL" id="CP041345">
    <property type="protein sequence ID" value="QKG80154.1"/>
    <property type="molecule type" value="Genomic_DNA"/>
</dbReference>
<dbReference type="RefSeq" id="WP_173074621.1">
    <property type="nucleotide sequence ID" value="NZ_CP041345.1"/>
</dbReference>
<organism evidence="2 3">
    <name type="scientific">Tenuifilum thalassicum</name>
    <dbReference type="NCBI Taxonomy" id="2590900"/>
    <lineage>
        <taxon>Bacteria</taxon>
        <taxon>Pseudomonadati</taxon>
        <taxon>Bacteroidota</taxon>
        <taxon>Bacteroidia</taxon>
        <taxon>Bacteroidales</taxon>
        <taxon>Tenuifilaceae</taxon>
        <taxon>Tenuifilum</taxon>
    </lineage>
</organism>
<evidence type="ECO:0008006" key="4">
    <source>
        <dbReference type="Google" id="ProtNLM"/>
    </source>
</evidence>
<dbReference type="Proteomes" id="UP000500961">
    <property type="component" value="Chromosome"/>
</dbReference>
<name>A0A7D4AXH3_9BACT</name>
<evidence type="ECO:0000256" key="1">
    <source>
        <dbReference type="SAM" id="Phobius"/>
    </source>
</evidence>
<keyword evidence="3" id="KW-1185">Reference proteome</keyword>
<evidence type="ECO:0000313" key="2">
    <source>
        <dbReference type="EMBL" id="QKG80154.1"/>
    </source>
</evidence>
<gene>
    <name evidence="2" type="ORF">FHG85_07735</name>
</gene>